<reference evidence="1" key="2">
    <citation type="journal article" date="2023" name="IMA Fungus">
        <title>Comparative genomic study of the Penicillium genus elucidates a diverse pangenome and 15 lateral gene transfer events.</title>
        <authorList>
            <person name="Petersen C."/>
            <person name="Sorensen T."/>
            <person name="Nielsen M.R."/>
            <person name="Sondergaard T.E."/>
            <person name="Sorensen J.L."/>
            <person name="Fitzpatrick D.A."/>
            <person name="Frisvad J.C."/>
            <person name="Nielsen K.L."/>
        </authorList>
    </citation>
    <scope>NUCLEOTIDE SEQUENCE</scope>
    <source>
        <strain evidence="1">IBT 34128</strain>
    </source>
</reference>
<dbReference type="Proteomes" id="UP001141434">
    <property type="component" value="Unassembled WGS sequence"/>
</dbReference>
<proteinExistence type="predicted"/>
<organism evidence="1 2">
    <name type="scientific">Penicillium alfredii</name>
    <dbReference type="NCBI Taxonomy" id="1506179"/>
    <lineage>
        <taxon>Eukaryota</taxon>
        <taxon>Fungi</taxon>
        <taxon>Dikarya</taxon>
        <taxon>Ascomycota</taxon>
        <taxon>Pezizomycotina</taxon>
        <taxon>Eurotiomycetes</taxon>
        <taxon>Eurotiomycetidae</taxon>
        <taxon>Eurotiales</taxon>
        <taxon>Aspergillaceae</taxon>
        <taxon>Penicillium</taxon>
    </lineage>
</organism>
<accession>A0A9W9G9R4</accession>
<sequence>MDAPLTGFDDETYLRGTQVFLDAQAEAAVQGGSLRNAAFWVDFHQEFHTAFIRQRGVSIRPENAAIRHNTEDSTPQHWHLAGILLAAFDPYIPGMGPKQRAATIRREVEIKANLPALRNRIVERDSTRIDHGLYGCVHVRRPNNRPSGAGSVVGYFG</sequence>
<gene>
    <name evidence="1" type="ORF">NUU61_000475</name>
</gene>
<dbReference type="RefSeq" id="XP_056515909.1">
    <property type="nucleotide sequence ID" value="XM_056651059.1"/>
</dbReference>
<dbReference type="EMBL" id="JAPMSZ010000001">
    <property type="protein sequence ID" value="KAJ5114716.1"/>
    <property type="molecule type" value="Genomic_DNA"/>
</dbReference>
<dbReference type="AlphaFoldDB" id="A0A9W9G9R4"/>
<protein>
    <submittedName>
        <fullName evidence="1">Uncharacterized protein</fullName>
    </submittedName>
</protein>
<evidence type="ECO:0000313" key="2">
    <source>
        <dbReference type="Proteomes" id="UP001141434"/>
    </source>
</evidence>
<dbReference type="OrthoDB" id="407832at2759"/>
<evidence type="ECO:0000313" key="1">
    <source>
        <dbReference type="EMBL" id="KAJ5114716.1"/>
    </source>
</evidence>
<name>A0A9W9G9R4_9EURO</name>
<comment type="caution">
    <text evidence="1">The sequence shown here is derived from an EMBL/GenBank/DDBJ whole genome shotgun (WGS) entry which is preliminary data.</text>
</comment>
<dbReference type="GeneID" id="81390227"/>
<keyword evidence="2" id="KW-1185">Reference proteome</keyword>
<reference evidence="1" key="1">
    <citation type="submission" date="2022-11" db="EMBL/GenBank/DDBJ databases">
        <authorList>
            <person name="Petersen C."/>
        </authorList>
    </citation>
    <scope>NUCLEOTIDE SEQUENCE</scope>
    <source>
        <strain evidence="1">IBT 34128</strain>
    </source>
</reference>